<evidence type="ECO:0000313" key="4">
    <source>
        <dbReference type="Proteomes" id="UP000293719"/>
    </source>
</evidence>
<dbReference type="GeneID" id="90765983"/>
<dbReference type="Proteomes" id="UP000293719">
    <property type="component" value="Chromosome"/>
</dbReference>
<evidence type="ECO:0000259" key="2">
    <source>
        <dbReference type="Pfam" id="PF22513"/>
    </source>
</evidence>
<gene>
    <name evidence="3" type="ORF">E0E05_01635</name>
</gene>
<dbReference type="OrthoDB" id="2389872at2"/>
<evidence type="ECO:0000256" key="1">
    <source>
        <dbReference type="SAM" id="MobiDB-lite"/>
    </source>
</evidence>
<feature type="compositionally biased region" description="Basic and acidic residues" evidence="1">
    <location>
        <begin position="30"/>
        <end position="49"/>
    </location>
</feature>
<organism evidence="3 4">
    <name type="scientific">Roseitalea porphyridii</name>
    <dbReference type="NCBI Taxonomy" id="1852022"/>
    <lineage>
        <taxon>Bacteria</taxon>
        <taxon>Pseudomonadati</taxon>
        <taxon>Pseudomonadota</taxon>
        <taxon>Alphaproteobacteria</taxon>
        <taxon>Hyphomicrobiales</taxon>
        <taxon>Ahrensiaceae</taxon>
        <taxon>Roseitalea</taxon>
    </lineage>
</organism>
<dbReference type="KEGG" id="rpod:E0E05_01635"/>
<dbReference type="GO" id="GO:0006355">
    <property type="term" value="P:regulation of DNA-templated transcription"/>
    <property type="evidence" value="ECO:0007669"/>
    <property type="project" value="InterPro"/>
</dbReference>
<feature type="region of interest" description="Disordered" evidence="1">
    <location>
        <begin position="24"/>
        <end position="49"/>
    </location>
</feature>
<feature type="domain" description="Antitoxin FitA-like ribbon-helix-helix" evidence="2">
    <location>
        <begin position="2"/>
        <end position="38"/>
    </location>
</feature>
<proteinExistence type="predicted"/>
<name>A0A4P6UW19_9HYPH</name>
<keyword evidence="4" id="KW-1185">Reference proteome</keyword>
<dbReference type="EMBL" id="CP036532">
    <property type="protein sequence ID" value="QBK29407.1"/>
    <property type="molecule type" value="Genomic_DNA"/>
</dbReference>
<dbReference type="RefSeq" id="WP_131615110.1">
    <property type="nucleotide sequence ID" value="NZ_CP036532.1"/>
</dbReference>
<protein>
    <recommendedName>
        <fullName evidence="2">Antitoxin FitA-like ribbon-helix-helix domain-containing protein</fullName>
    </recommendedName>
</protein>
<evidence type="ECO:0000313" key="3">
    <source>
        <dbReference type="EMBL" id="QBK29407.1"/>
    </source>
</evidence>
<dbReference type="SUPFAM" id="SSF47598">
    <property type="entry name" value="Ribbon-helix-helix"/>
    <property type="match status" value="1"/>
</dbReference>
<sequence length="82" mass="9492">MATLTIRNLDEEVKRDIRRAAAERGVSMEQEARDRLARPARHENAEPGKVSAEEILRRYARRPDGPFDLKGMTDRMWDEGLL</sequence>
<dbReference type="AlphaFoldDB" id="A0A4P6UW19"/>
<dbReference type="Pfam" id="PF22513">
    <property type="entry name" value="FitA-like_RHH"/>
    <property type="match status" value="1"/>
</dbReference>
<reference evidence="3 4" key="1">
    <citation type="journal article" date="2017" name="Int. J. Syst. Evol. Microbiol.">
        <title>Roseitalea porphyridii gen. nov., sp. nov., isolated from a red alga, and reclassification of Hoeflea suaedae Chung et al. 2013 as Pseudohoeflea suaedae gen. nov., comb. nov.</title>
        <authorList>
            <person name="Hyeon J.W."/>
            <person name="Jeong S.E."/>
            <person name="Baek K."/>
            <person name="Jeon C.O."/>
        </authorList>
    </citation>
    <scope>NUCLEOTIDE SEQUENCE [LARGE SCALE GENOMIC DNA]</scope>
    <source>
        <strain evidence="3 4">MA7-20</strain>
    </source>
</reference>
<accession>A0A4P6UW19</accession>
<dbReference type="InterPro" id="IPR010985">
    <property type="entry name" value="Ribbon_hlx_hlx"/>
</dbReference>
<dbReference type="InterPro" id="IPR053853">
    <property type="entry name" value="FitA-like_RHH"/>
</dbReference>